<dbReference type="EMBL" id="QWDN01000002">
    <property type="protein sequence ID" value="TEB45377.1"/>
    <property type="molecule type" value="Genomic_DNA"/>
</dbReference>
<protein>
    <submittedName>
        <fullName evidence="3">Uncharacterized protein</fullName>
    </submittedName>
</protein>
<keyword evidence="1" id="KW-0472">Membrane</keyword>
<keyword evidence="1" id="KW-1133">Transmembrane helix</keyword>
<evidence type="ECO:0000313" key="4">
    <source>
        <dbReference type="Proteomes" id="UP000295270"/>
    </source>
</evidence>
<dbReference type="AlphaFoldDB" id="A0A4Y7UG42"/>
<evidence type="ECO:0000313" key="3">
    <source>
        <dbReference type="EMBL" id="TEB45377.1"/>
    </source>
</evidence>
<dbReference type="RefSeq" id="WP_132034371.1">
    <property type="nucleotide sequence ID" value="NZ_QWDN01000002.1"/>
</dbReference>
<keyword evidence="4" id="KW-1185">Reference proteome</keyword>
<comment type="caution">
    <text evidence="3">The sequence shown here is derived from an EMBL/GenBank/DDBJ whole genome shotgun (WGS) entry which is preliminary data.</text>
</comment>
<evidence type="ECO:0000313" key="2">
    <source>
        <dbReference type="EMBL" id="TCN60151.1"/>
    </source>
</evidence>
<gene>
    <name evidence="3" type="ORF">D0809_09465</name>
    <name evidence="2" type="ORF">EV142_102771</name>
</gene>
<reference evidence="2 4" key="1">
    <citation type="journal article" date="2015" name="Stand. Genomic Sci.">
        <title>Genomic Encyclopedia of Bacterial and Archaeal Type Strains, Phase III: the genomes of soil and plant-associated and newly described type strains.</title>
        <authorList>
            <person name="Whitman W.B."/>
            <person name="Woyke T."/>
            <person name="Klenk H.P."/>
            <person name="Zhou Y."/>
            <person name="Lilburn T.G."/>
            <person name="Beck B.J."/>
            <person name="De Vos P."/>
            <person name="Vandamme P."/>
            <person name="Eisen J.A."/>
            <person name="Garrity G."/>
            <person name="Hugenholtz P."/>
            <person name="Kyrpides N.C."/>
        </authorList>
    </citation>
    <scope>NUCLEOTIDE SEQUENCE [LARGE SCALE GENOMIC DNA]</scope>
    <source>
        <strain evidence="2 4">P5626</strain>
    </source>
</reference>
<evidence type="ECO:0000313" key="5">
    <source>
        <dbReference type="Proteomes" id="UP000298340"/>
    </source>
</evidence>
<dbReference type="Proteomes" id="UP000298340">
    <property type="component" value="Unassembled WGS sequence"/>
</dbReference>
<accession>A0A4Y7UG42</accession>
<keyword evidence="1" id="KW-0812">Transmembrane</keyword>
<evidence type="ECO:0000256" key="1">
    <source>
        <dbReference type="SAM" id="Phobius"/>
    </source>
</evidence>
<organism evidence="3 5">
    <name type="scientific">Flavobacterium circumlabens</name>
    <dbReference type="NCBI Taxonomy" id="2133765"/>
    <lineage>
        <taxon>Bacteria</taxon>
        <taxon>Pseudomonadati</taxon>
        <taxon>Bacteroidota</taxon>
        <taxon>Flavobacteriia</taxon>
        <taxon>Flavobacteriales</taxon>
        <taxon>Flavobacteriaceae</taxon>
        <taxon>Flavobacterium</taxon>
    </lineage>
</organism>
<proteinExistence type="predicted"/>
<reference evidence="2" key="3">
    <citation type="submission" date="2019-03" db="EMBL/GenBank/DDBJ databases">
        <authorList>
            <person name="Whitman W."/>
            <person name="Huntemann M."/>
            <person name="Clum A."/>
            <person name="Pillay M."/>
            <person name="Palaniappan K."/>
            <person name="Varghese N."/>
            <person name="Mikhailova N."/>
            <person name="Stamatis D."/>
            <person name="Reddy T."/>
            <person name="Daum C."/>
            <person name="Shapiro N."/>
            <person name="Ivanova N."/>
            <person name="Kyrpides N."/>
            <person name="Woyke T."/>
        </authorList>
    </citation>
    <scope>NUCLEOTIDE SEQUENCE</scope>
    <source>
        <strain evidence="2">P5626</strain>
    </source>
</reference>
<dbReference type="OrthoDB" id="8194095at2"/>
<reference evidence="3 5" key="2">
    <citation type="journal article" date="2018" name="Syst. Appl. Microbiol.">
        <title>Flavobacterium circumlabens sp. nov. and Flavobacterium cupreum sp. nov., two psychrotrophic species isolated from Antarctic environmental samples.</title>
        <authorList>
            <person name="Kralova S."/>
            <person name="Busse H.J."/>
            <person name="Svec P."/>
            <person name="Maslanova I."/>
            <person name="Stankova E."/>
            <person name="Bartak M."/>
            <person name="Sedlacek I."/>
        </authorList>
    </citation>
    <scope>NUCLEOTIDE SEQUENCE [LARGE SCALE GENOMIC DNA]</scope>
    <source>
        <strain evidence="3 5">CCM 8828</strain>
    </source>
</reference>
<name>A0A4Y7UG42_9FLAO</name>
<dbReference type="Proteomes" id="UP000295270">
    <property type="component" value="Unassembled WGS sequence"/>
</dbReference>
<dbReference type="EMBL" id="SLWA01000002">
    <property type="protein sequence ID" value="TCN60151.1"/>
    <property type="molecule type" value="Genomic_DNA"/>
</dbReference>
<sequence>MNTFLASLPAILGIVGFVTYLLVKKSITADPIIQKVLDKLQREAPEFYNHIQNLPEKEMIKLIKQDNDFRNEISVGDRAILSKALTNQFLTNIFVYSLCGLLLIIGIILFLRPKPLEIQSITLQNTNTTSKEIITDLDPITVTWTSTGSNEQLYAVLVNAETGNQTKRIAVQASEGRVKFVVDKYSNFDKILTNREPYGYNRIKAILYGSSNSFQSKEVEIKVGIKIIAYEEKPNKLKFYAIIDQVIADNFLFAPRLALFTDEHFNGQKIFEAPNYSSNPTLTIQDPQNYTSVNLAFTVNPQDIVDSKLIRTDIPSLKNAILALRRNEK</sequence>
<feature type="transmembrane region" description="Helical" evidence="1">
    <location>
        <begin position="6"/>
        <end position="23"/>
    </location>
</feature>
<feature type="transmembrane region" description="Helical" evidence="1">
    <location>
        <begin position="89"/>
        <end position="111"/>
    </location>
</feature>